<keyword evidence="2 3" id="KW-0975">Bacterial flagellum</keyword>
<dbReference type="SUPFAM" id="SSF64518">
    <property type="entry name" value="Phase 1 flagellin"/>
    <property type="match status" value="2"/>
</dbReference>
<dbReference type="PANTHER" id="PTHR42792">
    <property type="entry name" value="FLAGELLIN"/>
    <property type="match status" value="1"/>
</dbReference>
<keyword evidence="7" id="KW-1185">Reference proteome</keyword>
<evidence type="ECO:0000313" key="7">
    <source>
        <dbReference type="Proteomes" id="UP000541810"/>
    </source>
</evidence>
<protein>
    <recommendedName>
        <fullName evidence="3">Flagellin</fullName>
    </recommendedName>
</protein>
<dbReference type="Pfam" id="PF00669">
    <property type="entry name" value="Flagellin_N"/>
    <property type="match status" value="1"/>
</dbReference>
<dbReference type="GO" id="GO:0009288">
    <property type="term" value="C:bacterial-type flagellum"/>
    <property type="evidence" value="ECO:0007669"/>
    <property type="project" value="UniProtKB-SubCell"/>
</dbReference>
<evidence type="ECO:0000313" key="6">
    <source>
        <dbReference type="EMBL" id="MBB6430360.1"/>
    </source>
</evidence>
<organism evidence="6 7">
    <name type="scientific">Algisphaera agarilytica</name>
    <dbReference type="NCBI Taxonomy" id="1385975"/>
    <lineage>
        <taxon>Bacteria</taxon>
        <taxon>Pseudomonadati</taxon>
        <taxon>Planctomycetota</taxon>
        <taxon>Phycisphaerae</taxon>
        <taxon>Phycisphaerales</taxon>
        <taxon>Phycisphaeraceae</taxon>
        <taxon>Algisphaera</taxon>
    </lineage>
</organism>
<dbReference type="GO" id="GO:0005576">
    <property type="term" value="C:extracellular region"/>
    <property type="evidence" value="ECO:0007669"/>
    <property type="project" value="UniProtKB-SubCell"/>
</dbReference>
<accession>A0A7X0H9K8</accession>
<comment type="function">
    <text evidence="3">Flagellin is the subunit protein which polymerizes to form the filaments of bacterial flagella.</text>
</comment>
<proteinExistence type="inferred from homology"/>
<dbReference type="Pfam" id="PF00700">
    <property type="entry name" value="Flagellin_C"/>
    <property type="match status" value="1"/>
</dbReference>
<comment type="similarity">
    <text evidence="1 3">Belongs to the bacterial flagellin family.</text>
</comment>
<comment type="caution">
    <text evidence="6">The sequence shown here is derived from an EMBL/GenBank/DDBJ whole genome shotgun (WGS) entry which is preliminary data.</text>
</comment>
<dbReference type="AlphaFoldDB" id="A0A7X0H9K8"/>
<keyword evidence="6" id="KW-0969">Cilium</keyword>
<reference evidence="6 7" key="1">
    <citation type="submission" date="2020-08" db="EMBL/GenBank/DDBJ databases">
        <title>Genomic Encyclopedia of Type Strains, Phase IV (KMG-IV): sequencing the most valuable type-strain genomes for metagenomic binning, comparative biology and taxonomic classification.</title>
        <authorList>
            <person name="Goeker M."/>
        </authorList>
    </citation>
    <scope>NUCLEOTIDE SEQUENCE [LARGE SCALE GENOMIC DNA]</scope>
    <source>
        <strain evidence="6 7">DSM 103725</strain>
    </source>
</reference>
<sequence>MSSISSLSNRTSSLFSSQQALDRLQQTQRSLAEAQEQISTGQAINRVSDDPSQVASVLLIERRLLEREQEARNLDLASQTLNTADQALGEATNTLIEAKTIALSQIGVGSDADTRNAQSLVIDAQLSSLVDIANTQFNGVSVFGGNNGAQLDGQVFEKFLGGVRYIGTGSNLQTDVGAFSSQDFTSQGRTAFGLFEAEVNNNRDLDPQATGATPLSAITGGTNSGFVPGSLNVTVNATTVSVDLSEADSLDDVATILTDSITNIVPGGGAVTVGPVGLVVTGNGGNTVTISDPPGTRTAQSLGLEGVSSTGGVPTAGVDVGVQLTPLTALASLGTAVDFASGLVITQGQQTVTVDLSTATTIQDLQNTIADLDLGLRLDIAEGGQELAIVSTVAGLEFSVGENGGSTATDLGIHSFNGDTRLTDLRQGIGLITQEGEDDLSIALHDGTTFSVNLDTATTVAEAITLIDAAAGAAGVAPGDFTVAVAATGTGLVATDNTVGGSDFAITNFGQSHVAEHLGLLENAGAATTINGEDTATRRVDNAFTDLIILRDSLKNNDESGITLASTQLEDDIDSVVSARAIVGVQAQRLEETRLRNEDQTLQEQSVLSSLKDADLTEVISRYQQLQLQLQASLQTSAQIQQLSLLDFLR</sequence>
<evidence type="ECO:0000259" key="4">
    <source>
        <dbReference type="Pfam" id="PF00669"/>
    </source>
</evidence>
<name>A0A7X0H9K8_9BACT</name>
<dbReference type="Gene3D" id="1.20.1330.10">
    <property type="entry name" value="f41 fragment of flagellin, N-terminal domain"/>
    <property type="match status" value="2"/>
</dbReference>
<keyword evidence="6" id="KW-0282">Flagellum</keyword>
<comment type="subcellular location">
    <subcellularLocation>
        <location evidence="3">Secreted</location>
    </subcellularLocation>
    <subcellularLocation>
        <location evidence="3">Bacterial flagellum</location>
    </subcellularLocation>
</comment>
<evidence type="ECO:0000256" key="1">
    <source>
        <dbReference type="ARBA" id="ARBA00005709"/>
    </source>
</evidence>
<dbReference type="PANTHER" id="PTHR42792:SF1">
    <property type="entry name" value="FLAGELLAR HOOK-ASSOCIATED PROTEIN 3"/>
    <property type="match status" value="1"/>
</dbReference>
<dbReference type="RefSeq" id="WP_184677880.1">
    <property type="nucleotide sequence ID" value="NZ_JACHGY010000001.1"/>
</dbReference>
<gene>
    <name evidence="6" type="ORF">HNQ40_002166</name>
</gene>
<evidence type="ECO:0000256" key="2">
    <source>
        <dbReference type="ARBA" id="ARBA00023143"/>
    </source>
</evidence>
<feature type="domain" description="Flagellin N-terminal" evidence="4">
    <location>
        <begin position="13"/>
        <end position="147"/>
    </location>
</feature>
<dbReference type="InterPro" id="IPR046358">
    <property type="entry name" value="Flagellin_C"/>
</dbReference>
<keyword evidence="3" id="KW-0964">Secreted</keyword>
<dbReference type="GO" id="GO:0005198">
    <property type="term" value="F:structural molecule activity"/>
    <property type="evidence" value="ECO:0007669"/>
    <property type="project" value="UniProtKB-UniRule"/>
</dbReference>
<keyword evidence="6" id="KW-0966">Cell projection</keyword>
<evidence type="ECO:0000259" key="5">
    <source>
        <dbReference type="Pfam" id="PF00700"/>
    </source>
</evidence>
<evidence type="ECO:0000256" key="3">
    <source>
        <dbReference type="RuleBase" id="RU362073"/>
    </source>
</evidence>
<dbReference type="Proteomes" id="UP000541810">
    <property type="component" value="Unassembled WGS sequence"/>
</dbReference>
<feature type="domain" description="Flagellin C-terminal" evidence="5">
    <location>
        <begin position="569"/>
        <end position="649"/>
    </location>
</feature>
<dbReference type="InterPro" id="IPR001029">
    <property type="entry name" value="Flagellin_N"/>
</dbReference>
<dbReference type="EMBL" id="JACHGY010000001">
    <property type="protein sequence ID" value="MBB6430360.1"/>
    <property type="molecule type" value="Genomic_DNA"/>
</dbReference>
<dbReference type="InterPro" id="IPR001492">
    <property type="entry name" value="Flagellin"/>
</dbReference>